<dbReference type="RefSeq" id="WP_147344431.1">
    <property type="nucleotide sequence ID" value="NZ_BMPA01000004.1"/>
</dbReference>
<dbReference type="AlphaFoldDB" id="A0A7X6BIT2"/>
<dbReference type="GeneID" id="86892562"/>
<proteinExistence type="predicted"/>
<keyword evidence="1" id="KW-0472">Membrane</keyword>
<keyword evidence="1" id="KW-1133">Transmembrane helix</keyword>
<protein>
    <submittedName>
        <fullName evidence="2">Uncharacterized protein</fullName>
    </submittedName>
</protein>
<accession>A0A7X6BIT2</accession>
<sequence length="168" mass="19779">MILEFISDFGNISNLCSIAGFSITILTFIFTAKVKKAVNLTNKEILFKHLSEREIEELKARNSLFLNEIKNLNKQTLRLHLSSLKTKLDFFKSHSPRSIPTKKAIKQLKFLYKCDFLTKEEEKRTRNKYVCIRKLIHNANNDDLYEAYRRIIVVIDTTEQLRKLKNII</sequence>
<name>A0A7X6BIT2_9BACT</name>
<evidence type="ECO:0000313" key="3">
    <source>
        <dbReference type="EMBL" id="WOF13432.1"/>
    </source>
</evidence>
<dbReference type="EMBL" id="JAATLI010000004">
    <property type="protein sequence ID" value="NJC17729.1"/>
    <property type="molecule type" value="Genomic_DNA"/>
</dbReference>
<evidence type="ECO:0000313" key="4">
    <source>
        <dbReference type="Proteomes" id="UP000576368"/>
    </source>
</evidence>
<evidence type="ECO:0000256" key="1">
    <source>
        <dbReference type="SAM" id="Phobius"/>
    </source>
</evidence>
<keyword evidence="1" id="KW-0812">Transmembrane</keyword>
<keyword evidence="5" id="KW-1185">Reference proteome</keyword>
<dbReference type="Proteomes" id="UP000576368">
    <property type="component" value="Unassembled WGS sequence"/>
</dbReference>
<dbReference type="Proteomes" id="UP001302374">
    <property type="component" value="Chromosome"/>
</dbReference>
<organism evidence="2 4">
    <name type="scientific">Butyricimonas paravirosa</name>
    <dbReference type="NCBI Taxonomy" id="1472417"/>
    <lineage>
        <taxon>Bacteria</taxon>
        <taxon>Pseudomonadati</taxon>
        <taxon>Bacteroidota</taxon>
        <taxon>Bacteroidia</taxon>
        <taxon>Bacteroidales</taxon>
        <taxon>Odoribacteraceae</taxon>
        <taxon>Butyricimonas</taxon>
    </lineage>
</organism>
<evidence type="ECO:0000313" key="2">
    <source>
        <dbReference type="EMBL" id="NJC17729.1"/>
    </source>
</evidence>
<dbReference type="EMBL" id="CP043839">
    <property type="protein sequence ID" value="WOF13432.1"/>
    <property type="molecule type" value="Genomic_DNA"/>
</dbReference>
<feature type="transmembrane region" description="Helical" evidence="1">
    <location>
        <begin position="12"/>
        <end position="32"/>
    </location>
</feature>
<evidence type="ECO:0000313" key="5">
    <source>
        <dbReference type="Proteomes" id="UP001302374"/>
    </source>
</evidence>
<gene>
    <name evidence="3" type="ORF">F1644_14680</name>
    <name evidence="2" type="ORF">GGR15_001344</name>
</gene>
<reference evidence="2 4" key="2">
    <citation type="submission" date="2020-03" db="EMBL/GenBank/DDBJ databases">
        <title>Genomic Encyclopedia of Type Strains, Phase IV (KMG-IV): sequencing the most valuable type-strain genomes for metagenomic binning, comparative biology and taxonomic classification.</title>
        <authorList>
            <person name="Goeker M."/>
        </authorList>
    </citation>
    <scope>NUCLEOTIDE SEQUENCE [LARGE SCALE GENOMIC DNA]</scope>
    <source>
        <strain evidence="2 4">DSM 105722</strain>
    </source>
</reference>
<reference evidence="3 5" key="1">
    <citation type="submission" date="2019-09" db="EMBL/GenBank/DDBJ databases">
        <title>Butyricimonas paravirosa DSM 105722 (=214-4 = JCM 18677 = CCUG 65563).</title>
        <authorList>
            <person name="Le Roy T."/>
            <person name="Cani P.D."/>
        </authorList>
    </citation>
    <scope>NUCLEOTIDE SEQUENCE [LARGE SCALE GENOMIC DNA]</scope>
    <source>
        <strain evidence="3 5">DSM 105722</strain>
    </source>
</reference>